<name>A0A6J4G7J8_9FLAO</name>
<dbReference type="NCBIfam" id="TIGR04131">
    <property type="entry name" value="Bac_Flav_CTERM"/>
    <property type="match status" value="1"/>
</dbReference>
<feature type="signal peptide" evidence="1">
    <location>
        <begin position="1"/>
        <end position="20"/>
    </location>
</feature>
<proteinExistence type="predicted"/>
<keyword evidence="3" id="KW-1185">Reference proteome</keyword>
<accession>A0A6J4G7J8</accession>
<evidence type="ECO:0000256" key="1">
    <source>
        <dbReference type="SAM" id="SignalP"/>
    </source>
</evidence>
<dbReference type="EMBL" id="CADCSU010000020">
    <property type="protein sequence ID" value="CAA9194321.1"/>
    <property type="molecule type" value="Genomic_DNA"/>
</dbReference>
<dbReference type="RefSeq" id="WP_173968718.1">
    <property type="nucleotide sequence ID" value="NZ_CADCSU010000020.1"/>
</dbReference>
<evidence type="ECO:0008006" key="4">
    <source>
        <dbReference type="Google" id="ProtNLM"/>
    </source>
</evidence>
<dbReference type="AlphaFoldDB" id="A0A6J4G7J8"/>
<reference evidence="2 3" key="1">
    <citation type="submission" date="2020-02" db="EMBL/GenBank/DDBJ databases">
        <authorList>
            <person name="Criscuolo A."/>
        </authorList>
    </citation>
    <scope>NUCLEOTIDE SEQUENCE [LARGE SCALE GENOMIC DNA]</scope>
    <source>
        <strain evidence="2">CIP105534</strain>
    </source>
</reference>
<dbReference type="Pfam" id="PF13585">
    <property type="entry name" value="CHU_C"/>
    <property type="match status" value="1"/>
</dbReference>
<dbReference type="Proteomes" id="UP000479938">
    <property type="component" value="Unassembled WGS sequence"/>
</dbReference>
<evidence type="ECO:0000313" key="2">
    <source>
        <dbReference type="EMBL" id="CAA9194321.1"/>
    </source>
</evidence>
<gene>
    <name evidence="2" type="ORF">FLA105534_00090</name>
</gene>
<keyword evidence="1" id="KW-0732">Signal</keyword>
<organism evidence="2 3">
    <name type="scientific">Flavobacterium bizetiae</name>
    <dbReference type="NCBI Taxonomy" id="2704140"/>
    <lineage>
        <taxon>Bacteria</taxon>
        <taxon>Pseudomonadati</taxon>
        <taxon>Bacteroidota</taxon>
        <taxon>Flavobacteriia</taxon>
        <taxon>Flavobacteriales</taxon>
        <taxon>Flavobacteriaceae</taxon>
        <taxon>Flavobacterium</taxon>
    </lineage>
</organism>
<sequence>MTRIYIKIVLSVLFIGKISAQTVNTGAMAVLSKTEFATIGDFDNRPTGDFINDGQFIVYSNYNNDGLVTFSPKETSGLTHFKGLEKAQIISGNELSEFNNVRFENRMAQPAFLLSGMISVYGFSDFNKGIISNTNSGGSFIFESDARPDNSSNESYVDGFVERNGNYGFEFPIGSGGYFRPASISQIGLSNNFFKSKYVLENSNNLYPHTQKDDLITLINANEYWEFESNQSTVDVALSLSWNNATTPTELTKEDSDYSLAIVSWDDTESKWKFFTSAVDNQNETVTAAINKSGIFTLGKIRIATVDDVVVYNAVSPNGDGLNDYFNITGLEKFSDNSLQIYNRYGVKVFETSNYGVNGNWFRGISEGRVTVNKSEGLPTGTYFYVLKFKTSNGYKDKVGYLYINND</sequence>
<evidence type="ECO:0000313" key="3">
    <source>
        <dbReference type="Proteomes" id="UP000479938"/>
    </source>
</evidence>
<protein>
    <recommendedName>
        <fullName evidence="4">Gliding motility-associated C-terminal domain-containing protein</fullName>
    </recommendedName>
</protein>
<feature type="chain" id="PRO_5026772426" description="Gliding motility-associated C-terminal domain-containing protein" evidence="1">
    <location>
        <begin position="21"/>
        <end position="407"/>
    </location>
</feature>
<dbReference type="InterPro" id="IPR026341">
    <property type="entry name" value="T9SS_type_B"/>
</dbReference>